<dbReference type="PANTHER" id="PTHR12338:SF5">
    <property type="entry name" value="ANTIGEN 43-RELATED"/>
    <property type="match status" value="1"/>
</dbReference>
<dbReference type="Pfam" id="PF13018">
    <property type="entry name" value="ESPR"/>
    <property type="match status" value="1"/>
</dbReference>
<dbReference type="InterPro" id="IPR006315">
    <property type="entry name" value="OM_autotransptr_brl_dom"/>
</dbReference>
<dbReference type="PROSITE" id="PS51208">
    <property type="entry name" value="AUTOTRANSPORTER"/>
    <property type="match status" value="1"/>
</dbReference>
<name>A0A1I4A4H1_9GAMM</name>
<keyword evidence="4" id="KW-1185">Reference proteome</keyword>
<evidence type="ECO:0000313" key="4">
    <source>
        <dbReference type="Proteomes" id="UP000198841"/>
    </source>
</evidence>
<evidence type="ECO:0000313" key="3">
    <source>
        <dbReference type="EMBL" id="SFK51007.1"/>
    </source>
</evidence>
<dbReference type="Gene3D" id="2.40.128.130">
    <property type="entry name" value="Autotransporter beta-domain"/>
    <property type="match status" value="1"/>
</dbReference>
<dbReference type="SUPFAM" id="SSF103515">
    <property type="entry name" value="Autotransporter"/>
    <property type="match status" value="1"/>
</dbReference>
<gene>
    <name evidence="3" type="ORF">SAMN05518863_107308</name>
</gene>
<dbReference type="InterPro" id="IPR012332">
    <property type="entry name" value="Autotransporter_pectin_lyase_C"/>
</dbReference>
<dbReference type="InterPro" id="IPR050909">
    <property type="entry name" value="Bact_Autotransporter_VF"/>
</dbReference>
<dbReference type="InterPro" id="IPR024973">
    <property type="entry name" value="ESPR"/>
</dbReference>
<dbReference type="NCBIfam" id="TIGR01414">
    <property type="entry name" value="autotrans_barl"/>
    <property type="match status" value="1"/>
</dbReference>
<dbReference type="Proteomes" id="UP000198841">
    <property type="component" value="Unassembled WGS sequence"/>
</dbReference>
<dbReference type="EMBL" id="FOSD01000007">
    <property type="protein sequence ID" value="SFK51007.1"/>
    <property type="molecule type" value="Genomic_DNA"/>
</dbReference>
<dbReference type="InterPro" id="IPR036709">
    <property type="entry name" value="Autotransporte_beta_dom_sf"/>
</dbReference>
<accession>A0A1I4A4H1</accession>
<dbReference type="PANTHER" id="PTHR12338">
    <property type="entry name" value="AUTOTRANSPORTER"/>
    <property type="match status" value="1"/>
</dbReference>
<evidence type="ECO:0000259" key="2">
    <source>
        <dbReference type="PROSITE" id="PS51208"/>
    </source>
</evidence>
<dbReference type="Pfam" id="PF03797">
    <property type="entry name" value="Autotransporter"/>
    <property type="match status" value="1"/>
</dbReference>
<keyword evidence="1" id="KW-0843">Virulence</keyword>
<reference evidence="3 4" key="1">
    <citation type="submission" date="2016-10" db="EMBL/GenBank/DDBJ databases">
        <authorList>
            <person name="Varghese N."/>
            <person name="Submissions S."/>
        </authorList>
    </citation>
    <scope>NUCLEOTIDE SEQUENCE [LARGE SCALE GENOMIC DNA]</scope>
    <source>
        <strain evidence="3 4">YR512</strain>
    </source>
</reference>
<dbReference type="InterPro" id="IPR011050">
    <property type="entry name" value="Pectin_lyase_fold/virulence"/>
</dbReference>
<dbReference type="SMART" id="SM00869">
    <property type="entry name" value="Autotransporter"/>
    <property type="match status" value="1"/>
</dbReference>
<dbReference type="InterPro" id="IPR005546">
    <property type="entry name" value="Autotransporte_beta"/>
</dbReference>
<proteinExistence type="predicted"/>
<organism evidence="3 4">
    <name type="scientific">Candidatus Pantoea symbiotica</name>
    <dbReference type="NCBI Taxonomy" id="1884370"/>
    <lineage>
        <taxon>Bacteria</taxon>
        <taxon>Pseudomonadati</taxon>
        <taxon>Pseudomonadota</taxon>
        <taxon>Gammaproteobacteria</taxon>
        <taxon>Enterobacterales</taxon>
        <taxon>Erwiniaceae</taxon>
        <taxon>Pantoea</taxon>
    </lineage>
</organism>
<dbReference type="SUPFAM" id="SSF51126">
    <property type="entry name" value="Pectin lyase-like"/>
    <property type="match status" value="1"/>
</dbReference>
<dbReference type="RefSeq" id="WP_008106214.1">
    <property type="nucleotide sequence ID" value="NZ_FOSD01000007.1"/>
</dbReference>
<dbReference type="Gene3D" id="2.160.20.20">
    <property type="match status" value="1"/>
</dbReference>
<dbReference type="CDD" id="cd01344">
    <property type="entry name" value="PL2_Passenger_AT"/>
    <property type="match status" value="1"/>
</dbReference>
<evidence type="ECO:0000256" key="1">
    <source>
        <dbReference type="ARBA" id="ARBA00023026"/>
    </source>
</evidence>
<protein>
    <submittedName>
        <fullName evidence="3">Autotransporter family porin</fullName>
    </submittedName>
</protein>
<comment type="caution">
    <text evidence="3">The sequence shown here is derived from an EMBL/GenBank/DDBJ whole genome shotgun (WGS) entry which is preliminary data.</text>
</comment>
<dbReference type="InterPro" id="IPR043990">
    <property type="entry name" value="AC_1"/>
</dbReference>
<sequence>MNKVYRVIWNNSQRCMVVVSELANSRGKSNNTAGIIPAVVRCPKMLQLITAGGLLAVSTASFASNPQVVDNTTATFEGETVMTARAESAMIVKGSAANAIFDNGFISASAPTANAVQVQDGATFDVRNSTMQTFQTPTMTVLGGSTAKIANSELSTISGSAALIVGENSTVTGNDVRITSSKDGMLVDNASVKISGLNIHATGTGGGTNTAITATNGSNIDLNTATLLTEGVGGHGIYASVSDISATNIDITTTNASARGVLASGAATHVMLNGGSINTQGANGHGIQATAGASVDVSNMDITTTALRQAGSNGAAAIFADTDARVNADSLNLTSAGSAIWIRKAQINANNLHITQTSDAYGPMIWGFSGSQLNLTNSVLTLGEGLSNSQGIYVDAGTANLDGVTITGNNGGTAIVTRYNGTLHANNLDIAINNANGGFATGLYLSRGASQTTANVSNSKVVVNGSNAAGIRSEVGAVQTVNLTNTLIASDNVAAKADASSALLINADASTLTGKTLIQGGTTNSTNAVVGFIRLNATNGSQLLGDAAIDKLYTRDSLIALDNASAWQGAAKGLHQLTLDNGSQWAMTEDSDVGSINLKNSQIVFMHNDSGFRELTVDGDFNSDNGTLVMNNVLAGDDSPHDQLVVNGNTSGNTQVVINKAGGNGAQTLQGIELISVAGESNGEFTQQGRIVAGAYDYHLQRGIDSNSKNWYLVSGETPVTAPDPDPVGGDGDFGGPVITPPPAGKMTLRPEAGNYIANIAASNTLFNLRLHDRGGETQYVDALSGEKKVTSLWMRNLGGHQQVRDSSGQLKTETNRYVLQLGGDLLTTDNLHLGAMAGYGNARSNTDSNVTGYRSQGHTTGYNLGVYGTWYQQPEQQTGAYVDSWLQYSWFNNSVNGDHLSAERYQSRGFTASLESGYSWKLGQDRYNNSYFIEPNAQFIWMGVKTDDVTEANGTRVTSQGDGNVQSRLGVRASMKTAGENGQTVFKPYLEANWINNSKTFATSLDGVKVSAQGEKNVAELRVGVDSQLRSNLNLWGSIGQQAGNNHYRDTSAAIGVKLSF</sequence>
<dbReference type="Pfam" id="PF18883">
    <property type="entry name" value="AC_1"/>
    <property type="match status" value="1"/>
</dbReference>
<feature type="domain" description="Autotransporter" evidence="2">
    <location>
        <begin position="786"/>
        <end position="1062"/>
    </location>
</feature>